<dbReference type="AlphaFoldDB" id="A0A0Q0U284"/>
<accession>A0A0Q0U284</accession>
<dbReference type="InterPro" id="IPR000627">
    <property type="entry name" value="Intradiol_dOase_C"/>
</dbReference>
<sequence length="343" mass="36173">MFRFRPYPSAEERGPAADGQFHRLEDRCLDRQNEGPQDQGPAFELGTVLSRRRLGLGAGALALAACAPGSESSPQTSAAATGNAEADAPEEMNTKTAGPYPGDGSNGPDVLHITGVERSDIRSSIGGGATADGVPLSVRLNLIDLSQNNAPYAGAAVYIWHCDAEGRYSMYDDALLEENYLRGMQVADTNGTVTFQTIVPRCYAGRWPHIDFEVFPDSASITDVNNNMLTSQLAVPEEVADACYSDSRYAGSSENFSQITLDTDNVFRDGWDDQAPAVSGSTQDGYTLTIDIAIDPTTEHQMSNPAPMPGQGAPGGPGDTAPQGQPPSGANPPSGRPPQPPQG</sequence>
<evidence type="ECO:0000313" key="4">
    <source>
        <dbReference type="Proteomes" id="UP000050488"/>
    </source>
</evidence>
<dbReference type="Pfam" id="PF00775">
    <property type="entry name" value="Dioxygenase_C"/>
    <property type="match status" value="1"/>
</dbReference>
<dbReference type="PATRIC" id="fig|1544413.3.peg.1705"/>
<dbReference type="InterPro" id="IPR006311">
    <property type="entry name" value="TAT_signal"/>
</dbReference>
<feature type="compositionally biased region" description="Pro residues" evidence="1">
    <location>
        <begin position="334"/>
        <end position="343"/>
    </location>
</feature>
<dbReference type="InterPro" id="IPR015889">
    <property type="entry name" value="Intradiol_dOase_core"/>
</dbReference>
<evidence type="ECO:0000256" key="1">
    <source>
        <dbReference type="SAM" id="MobiDB-lite"/>
    </source>
</evidence>
<feature type="region of interest" description="Disordered" evidence="1">
    <location>
        <begin position="68"/>
        <end position="108"/>
    </location>
</feature>
<dbReference type="EMBL" id="LKEV01000005">
    <property type="protein sequence ID" value="KQB85955.1"/>
    <property type="molecule type" value="Genomic_DNA"/>
</dbReference>
<feature type="compositionally biased region" description="Basic and acidic residues" evidence="1">
    <location>
        <begin position="10"/>
        <end position="33"/>
    </location>
</feature>
<feature type="domain" description="Intradiol ring-cleavage dioxygenases" evidence="2">
    <location>
        <begin position="107"/>
        <end position="204"/>
    </location>
</feature>
<dbReference type="PROSITE" id="PS51318">
    <property type="entry name" value="TAT"/>
    <property type="match status" value="1"/>
</dbReference>
<dbReference type="SUPFAM" id="SSF49482">
    <property type="entry name" value="Aromatic compound dioxygenase"/>
    <property type="match status" value="1"/>
</dbReference>
<dbReference type="PANTHER" id="PTHR34315">
    <property type="match status" value="1"/>
</dbReference>
<proteinExistence type="predicted"/>
<dbReference type="STRING" id="1544413.Clow_01697"/>
<protein>
    <submittedName>
        <fullName evidence="3">Dioxygenase</fullName>
    </submittedName>
</protein>
<dbReference type="GO" id="GO:0008199">
    <property type="term" value="F:ferric iron binding"/>
    <property type="evidence" value="ECO:0007669"/>
    <property type="project" value="InterPro"/>
</dbReference>
<name>A0A0Q0U284_9CORY</name>
<feature type="region of interest" description="Disordered" evidence="1">
    <location>
        <begin position="1"/>
        <end position="42"/>
    </location>
</feature>
<feature type="compositionally biased region" description="Polar residues" evidence="1">
    <location>
        <begin position="70"/>
        <end position="80"/>
    </location>
</feature>
<evidence type="ECO:0000313" key="3">
    <source>
        <dbReference type="EMBL" id="KQB85955.1"/>
    </source>
</evidence>
<dbReference type="GO" id="GO:0016702">
    <property type="term" value="F:oxidoreductase activity, acting on single donors with incorporation of molecular oxygen, incorporation of two atoms of oxygen"/>
    <property type="evidence" value="ECO:0007669"/>
    <property type="project" value="InterPro"/>
</dbReference>
<dbReference type="PANTHER" id="PTHR34315:SF1">
    <property type="entry name" value="INTRADIOL RING-CLEAVAGE DIOXYGENASES DOMAIN-CONTAINING PROTEIN-RELATED"/>
    <property type="match status" value="1"/>
</dbReference>
<reference evidence="3 4" key="1">
    <citation type="submission" date="2015-10" db="EMBL/GenBank/DDBJ databases">
        <title>Corynebacteirum lowii and Corynebacterium oculi species nova, derived from human clinical disease and and emended description of Corynebacterium mastiditis.</title>
        <authorList>
            <person name="Bernard K."/>
            <person name="Pacheco A.L."/>
            <person name="Mcdougall C."/>
            <person name="Burtx T."/>
            <person name="Weibe D."/>
            <person name="Tyler S."/>
            <person name="Olson A.B."/>
            <person name="Cnockaert M."/>
            <person name="Eguchi H."/>
            <person name="Kuwahara T."/>
            <person name="Nakayama-Imaohji H."/>
            <person name="Boudewijins M."/>
            <person name="Van Hoecke F."/>
            <person name="Bernier A.-M."/>
            <person name="Vandamme P."/>
        </authorList>
    </citation>
    <scope>NUCLEOTIDE SEQUENCE [LARGE SCALE GENOMIC DNA]</scope>
    <source>
        <strain evidence="3 4">NML 130206</strain>
    </source>
</reference>
<dbReference type="RefSeq" id="WP_055178295.1">
    <property type="nucleotide sequence ID" value="NZ_JAUSQY010000001.1"/>
</dbReference>
<keyword evidence="3" id="KW-0223">Dioxygenase</keyword>
<organism evidence="3 4">
    <name type="scientific">Corynebacterium lowii</name>
    <dbReference type="NCBI Taxonomy" id="1544413"/>
    <lineage>
        <taxon>Bacteria</taxon>
        <taxon>Bacillati</taxon>
        <taxon>Actinomycetota</taxon>
        <taxon>Actinomycetes</taxon>
        <taxon>Mycobacteriales</taxon>
        <taxon>Corynebacteriaceae</taxon>
        <taxon>Corynebacterium</taxon>
    </lineage>
</organism>
<dbReference type="Gene3D" id="2.60.130.10">
    <property type="entry name" value="Aromatic compound dioxygenase"/>
    <property type="match status" value="1"/>
</dbReference>
<keyword evidence="3" id="KW-0560">Oxidoreductase</keyword>
<dbReference type="Proteomes" id="UP000050488">
    <property type="component" value="Unassembled WGS sequence"/>
</dbReference>
<gene>
    <name evidence="3" type="ORF">Clow_01697</name>
</gene>
<keyword evidence="4" id="KW-1185">Reference proteome</keyword>
<comment type="caution">
    <text evidence="3">The sequence shown here is derived from an EMBL/GenBank/DDBJ whole genome shotgun (WGS) entry which is preliminary data.</text>
</comment>
<dbReference type="OrthoDB" id="9800887at2"/>
<evidence type="ECO:0000259" key="2">
    <source>
        <dbReference type="Pfam" id="PF00775"/>
    </source>
</evidence>
<feature type="region of interest" description="Disordered" evidence="1">
    <location>
        <begin position="299"/>
        <end position="343"/>
    </location>
</feature>